<dbReference type="EMBL" id="JAXLPB010000001">
    <property type="protein sequence ID" value="MDY8108288.1"/>
    <property type="molecule type" value="Genomic_DNA"/>
</dbReference>
<proteinExistence type="predicted"/>
<feature type="compositionally biased region" description="Polar residues" evidence="1">
    <location>
        <begin position="125"/>
        <end position="137"/>
    </location>
</feature>
<dbReference type="InterPro" id="IPR007731">
    <property type="entry name" value="DUF669"/>
</dbReference>
<comment type="caution">
    <text evidence="2">The sequence shown here is derived from an EMBL/GenBank/DDBJ whole genome shotgun (WGS) entry which is preliminary data.</text>
</comment>
<accession>A0ABU5HZY1</accession>
<reference evidence="2 3" key="1">
    <citation type="submission" date="2023-12" db="EMBL/GenBank/DDBJ databases">
        <title>Description of Novel Strain Fulvimarina sp. 2208YS6-2-32 isolated from Uroteuthis (Photololigo) edulis.</title>
        <authorList>
            <person name="Park J.-S."/>
        </authorList>
    </citation>
    <scope>NUCLEOTIDE SEQUENCE [LARGE SCALE GENOMIC DNA]</scope>
    <source>
        <strain evidence="2 3">2208YS6-2-32</strain>
    </source>
</reference>
<feature type="compositionally biased region" description="Low complexity" evidence="1">
    <location>
        <begin position="156"/>
        <end position="180"/>
    </location>
</feature>
<gene>
    <name evidence="2" type="ORF">U0C82_03875</name>
</gene>
<organism evidence="2 3">
    <name type="scientific">Fulvimarina uroteuthidis</name>
    <dbReference type="NCBI Taxonomy" id="3098149"/>
    <lineage>
        <taxon>Bacteria</taxon>
        <taxon>Pseudomonadati</taxon>
        <taxon>Pseudomonadota</taxon>
        <taxon>Alphaproteobacteria</taxon>
        <taxon>Hyphomicrobiales</taxon>
        <taxon>Aurantimonadaceae</taxon>
        <taxon>Fulvimarina</taxon>
    </lineage>
</organism>
<keyword evidence="3" id="KW-1185">Reference proteome</keyword>
<sequence length="190" mass="20480">MVDISGFNANDYEPTQEYEALPEGKYHAEIVASEEKEIGSNGDKGTKLTFQWKIQTGACEGRIVFQDILHNYTVPGEKGDKTREIASRNLSAVCHAVGRLAPANTEELHNIPCEISVGFQKPQIDPNTSKPKINPNTGEPYPLRNEVKGVKPWNGQSASAAPRQQSKPAAQSAPQTASAPAGGGWARRAG</sequence>
<feature type="region of interest" description="Disordered" evidence="1">
    <location>
        <begin position="120"/>
        <end position="190"/>
    </location>
</feature>
<dbReference type="Pfam" id="PF05037">
    <property type="entry name" value="DUF669"/>
    <property type="match status" value="1"/>
</dbReference>
<dbReference type="Proteomes" id="UP001294412">
    <property type="component" value="Unassembled WGS sequence"/>
</dbReference>
<feature type="compositionally biased region" description="Gly residues" evidence="1">
    <location>
        <begin position="181"/>
        <end position="190"/>
    </location>
</feature>
<evidence type="ECO:0000313" key="3">
    <source>
        <dbReference type="Proteomes" id="UP001294412"/>
    </source>
</evidence>
<evidence type="ECO:0000256" key="1">
    <source>
        <dbReference type="SAM" id="MobiDB-lite"/>
    </source>
</evidence>
<protein>
    <submittedName>
        <fullName evidence="2">DUF669 domain-containing protein</fullName>
    </submittedName>
</protein>
<dbReference type="RefSeq" id="WP_322185737.1">
    <property type="nucleotide sequence ID" value="NZ_JAXLPB010000001.1"/>
</dbReference>
<evidence type="ECO:0000313" key="2">
    <source>
        <dbReference type="EMBL" id="MDY8108288.1"/>
    </source>
</evidence>
<name>A0ABU5HZY1_9HYPH</name>